<dbReference type="AlphaFoldDB" id="A0A645IHK9"/>
<protein>
    <recommendedName>
        <fullName evidence="2">TonB-dependent receptor SusC</fullName>
    </recommendedName>
</protein>
<proteinExistence type="predicted"/>
<gene>
    <name evidence="1" type="ORF">SDC9_198410</name>
</gene>
<accession>A0A645IHK9</accession>
<name>A0A645IHK9_9ZZZZ</name>
<evidence type="ECO:0008006" key="2">
    <source>
        <dbReference type="Google" id="ProtNLM"/>
    </source>
</evidence>
<organism evidence="1">
    <name type="scientific">bioreactor metagenome</name>
    <dbReference type="NCBI Taxonomy" id="1076179"/>
    <lineage>
        <taxon>unclassified sequences</taxon>
        <taxon>metagenomes</taxon>
        <taxon>ecological metagenomes</taxon>
    </lineage>
</organism>
<sequence length="105" mass="11337">MVIDGLPNGNPHPILRAEGGTNNFQISDYWIVDGSFFKIRNIELGYTLPKSITKVIGLNLVKVYARGANLLTLSKIKDLDPESLDAGIGNFPLCSTITGGISLSF</sequence>
<evidence type="ECO:0000313" key="1">
    <source>
        <dbReference type="EMBL" id="MPN50777.1"/>
    </source>
</evidence>
<reference evidence="1" key="1">
    <citation type="submission" date="2019-08" db="EMBL/GenBank/DDBJ databases">
        <authorList>
            <person name="Kucharzyk K."/>
            <person name="Murdoch R.W."/>
            <person name="Higgins S."/>
            <person name="Loffler F."/>
        </authorList>
    </citation>
    <scope>NUCLEOTIDE SEQUENCE</scope>
</reference>
<comment type="caution">
    <text evidence="1">The sequence shown here is derived from an EMBL/GenBank/DDBJ whole genome shotgun (WGS) entry which is preliminary data.</text>
</comment>
<dbReference type="EMBL" id="VSSQ01115250">
    <property type="protein sequence ID" value="MPN50777.1"/>
    <property type="molecule type" value="Genomic_DNA"/>
</dbReference>